<gene>
    <name evidence="2" type="ORF">VICG_01316</name>
</gene>
<comment type="similarity">
    <text evidence="1">Belongs to the STXBP/unc-18/SEC1 family.</text>
</comment>
<dbReference type="InterPro" id="IPR036045">
    <property type="entry name" value="Sec1-like_sf"/>
</dbReference>
<reference evidence="3" key="1">
    <citation type="submission" date="2011-05" db="EMBL/GenBank/DDBJ databases">
        <title>The genome sequence of Vittaforma corneae strain ATCC 50505.</title>
        <authorList>
            <consortium name="The Broad Institute Genome Sequencing Platform"/>
            <person name="Cuomo C."/>
            <person name="Didier E."/>
            <person name="Bowers L."/>
            <person name="Young S.K."/>
            <person name="Zeng Q."/>
            <person name="Gargeya S."/>
            <person name="Fitzgerald M."/>
            <person name="Haas B."/>
            <person name="Abouelleil A."/>
            <person name="Alvarado L."/>
            <person name="Arachchi H.M."/>
            <person name="Berlin A."/>
            <person name="Chapman S.B."/>
            <person name="Gearin G."/>
            <person name="Goldberg J."/>
            <person name="Griggs A."/>
            <person name="Gujja S."/>
            <person name="Hansen M."/>
            <person name="Heiman D."/>
            <person name="Howarth C."/>
            <person name="Larimer J."/>
            <person name="Lui A."/>
            <person name="MacDonald P.J.P."/>
            <person name="McCowen C."/>
            <person name="Montmayeur A."/>
            <person name="Murphy C."/>
            <person name="Neiman D."/>
            <person name="Pearson M."/>
            <person name="Priest M."/>
            <person name="Roberts A."/>
            <person name="Saif S."/>
            <person name="Shea T."/>
            <person name="Sisk P."/>
            <person name="Stolte C."/>
            <person name="Sykes S."/>
            <person name="Wortman J."/>
            <person name="Nusbaum C."/>
            <person name="Birren B."/>
        </authorList>
    </citation>
    <scope>NUCLEOTIDE SEQUENCE [LARGE SCALE GENOMIC DNA]</scope>
    <source>
        <strain evidence="3">ATCC 50505</strain>
    </source>
</reference>
<dbReference type="AlphaFoldDB" id="L2GLC8"/>
<dbReference type="OMA" id="DAHMSIC"/>
<dbReference type="InterPro" id="IPR001619">
    <property type="entry name" value="Sec1-like"/>
</dbReference>
<protein>
    <recommendedName>
        <fullName evidence="4">Sec1 family protein</fullName>
    </recommendedName>
</protein>
<keyword evidence="3" id="KW-1185">Reference proteome</keyword>
<sequence length="495" mass="56185">MLRSLQKQKLVKMLSPENPPFKILILDSATQEILGPILKVSDLRDAGVTAHFLASMSRSPIKDAPALYFVSSVESIEKDLNRDLYGSYYINSSFAFKRSDLEKMAAVASGKQIALKIQSVFDQFLQFISLQDDLFTLNITSSFTNRNTDAFLRRSVSGLMSVFCTLNEVPFIISKECELGKMLEQKIKNTKIIKGGIKKPLLIILNRDFDVSTPTKHVMGYVELIHDIFNIKLNKAENINIDTDCEFYKTNMFLDFPTVADTVNKELHAYKKELALRSLNEKSDKAQIQAALESAPHLQKKSEIVNNNLTLCSKVLDQVKERKMDDFYSMEENFDQNEIMELCSCGTDNDILRLCIQLIGSKNSDLIEPILQKRGIDSKIVNYFRKMIKNEQGFGAKVKSLLFKKSLPIYSQIESIFSQIKNQNFDGLEIYDPSYTGIYQSEISRIVVYINGGATYSELKSLKELEQVIKIPIVLGGSEILNANEFIRQVSIENQ</sequence>
<dbReference type="SUPFAM" id="SSF56815">
    <property type="entry name" value="Sec1/munc18-like (SM) proteins"/>
    <property type="match status" value="1"/>
</dbReference>
<evidence type="ECO:0000313" key="3">
    <source>
        <dbReference type="Proteomes" id="UP000011082"/>
    </source>
</evidence>
<dbReference type="GO" id="GO:0016192">
    <property type="term" value="P:vesicle-mediated transport"/>
    <property type="evidence" value="ECO:0007669"/>
    <property type="project" value="InterPro"/>
</dbReference>
<dbReference type="Gene3D" id="3.40.50.2060">
    <property type="match status" value="1"/>
</dbReference>
<dbReference type="GeneID" id="19882027"/>
<organism evidence="2 3">
    <name type="scientific">Vittaforma corneae (strain ATCC 50505)</name>
    <name type="common">Microsporidian parasite</name>
    <name type="synonym">Nosema corneum</name>
    <dbReference type="NCBI Taxonomy" id="993615"/>
    <lineage>
        <taxon>Eukaryota</taxon>
        <taxon>Fungi</taxon>
        <taxon>Fungi incertae sedis</taxon>
        <taxon>Microsporidia</taxon>
        <taxon>Nosematidae</taxon>
        <taxon>Vittaforma</taxon>
    </lineage>
</organism>
<dbReference type="RefSeq" id="XP_007604762.1">
    <property type="nucleotide sequence ID" value="XM_007604700.1"/>
</dbReference>
<dbReference type="InParanoid" id="L2GLC8"/>
<name>L2GLC8_VITCO</name>
<dbReference type="STRING" id="993615.L2GLC8"/>
<evidence type="ECO:0000256" key="1">
    <source>
        <dbReference type="ARBA" id="ARBA00009884"/>
    </source>
</evidence>
<dbReference type="HOGENOM" id="CLU_016216_4_0_1"/>
<evidence type="ECO:0008006" key="4">
    <source>
        <dbReference type="Google" id="ProtNLM"/>
    </source>
</evidence>
<dbReference type="Gene3D" id="3.40.50.1910">
    <property type="match status" value="1"/>
</dbReference>
<dbReference type="PIRSF" id="PIRSF005715">
    <property type="entry name" value="VPS45_Sec1"/>
    <property type="match status" value="1"/>
</dbReference>
<dbReference type="VEuPathDB" id="MicrosporidiaDB:VICG_01316"/>
<dbReference type="InterPro" id="IPR027482">
    <property type="entry name" value="Sec1-like_dom2"/>
</dbReference>
<dbReference type="PANTHER" id="PTHR11679">
    <property type="entry name" value="VESICLE PROTEIN SORTING-ASSOCIATED"/>
    <property type="match status" value="1"/>
</dbReference>
<dbReference type="OrthoDB" id="10251230at2759"/>
<evidence type="ECO:0000313" key="2">
    <source>
        <dbReference type="EMBL" id="ELA41683.1"/>
    </source>
</evidence>
<dbReference type="InterPro" id="IPR043154">
    <property type="entry name" value="Sec-1-like_dom1"/>
</dbReference>
<accession>L2GLC8</accession>
<dbReference type="Proteomes" id="UP000011082">
    <property type="component" value="Unassembled WGS sequence"/>
</dbReference>
<proteinExistence type="inferred from homology"/>
<dbReference type="Gene3D" id="1.25.40.60">
    <property type="match status" value="1"/>
</dbReference>
<dbReference type="EMBL" id="JH370140">
    <property type="protein sequence ID" value="ELA41683.1"/>
    <property type="molecule type" value="Genomic_DNA"/>
</dbReference>
<dbReference type="Pfam" id="PF00995">
    <property type="entry name" value="Sec1"/>
    <property type="match status" value="2"/>
</dbReference>
<dbReference type="InterPro" id="IPR043127">
    <property type="entry name" value="Sec-1-like_dom3a"/>
</dbReference>
<dbReference type="FunCoup" id="L2GLC8">
    <property type="interactions" value="257"/>
</dbReference>
<dbReference type="Gene3D" id="3.90.830.10">
    <property type="entry name" value="Syntaxin Binding Protein 1, Chain A, domain 2"/>
    <property type="match status" value="1"/>
</dbReference>